<dbReference type="Proteomes" id="UP000709466">
    <property type="component" value="Unassembled WGS sequence"/>
</dbReference>
<gene>
    <name evidence="2" type="ORF">HCZ30_00335</name>
</gene>
<name>A0ABX0VUJ7_9RHOB</name>
<reference evidence="2 3" key="1">
    <citation type="submission" date="2020-03" db="EMBL/GenBank/DDBJ databases">
        <title>Bacterial isolates of synthetic phycosphere.</title>
        <authorList>
            <person name="Fu H."/>
            <person name="Moran M.A."/>
        </authorList>
    </citation>
    <scope>NUCLEOTIDE SEQUENCE [LARGE SCALE GENOMIC DNA]</scope>
    <source>
        <strain evidence="2 3">HF1</strain>
    </source>
</reference>
<keyword evidence="1" id="KW-0812">Transmembrane</keyword>
<sequence length="68" mass="7521">MSTSRNSRSTGEMISTFAFAGMAAKLTYNALEWDGGLLAHTALWLSAIACFLGALRFPLQAIKDRRRR</sequence>
<dbReference type="EMBL" id="JAATOP010000001">
    <property type="protein sequence ID" value="NIY70876.1"/>
    <property type="molecule type" value="Genomic_DNA"/>
</dbReference>
<evidence type="ECO:0000313" key="3">
    <source>
        <dbReference type="Proteomes" id="UP000709466"/>
    </source>
</evidence>
<keyword evidence="1" id="KW-0472">Membrane</keyword>
<organism evidence="2 3">
    <name type="scientific">Marivivens donghaensis</name>
    <dbReference type="NCBI Taxonomy" id="1699413"/>
    <lineage>
        <taxon>Bacteria</taxon>
        <taxon>Pseudomonadati</taxon>
        <taxon>Pseudomonadota</taxon>
        <taxon>Alphaproteobacteria</taxon>
        <taxon>Rhodobacterales</taxon>
        <taxon>Paracoccaceae</taxon>
        <taxon>Marivivens group</taxon>
        <taxon>Marivivens</taxon>
    </lineage>
</organism>
<evidence type="ECO:0000313" key="2">
    <source>
        <dbReference type="EMBL" id="NIY70876.1"/>
    </source>
</evidence>
<keyword evidence="3" id="KW-1185">Reference proteome</keyword>
<feature type="transmembrane region" description="Helical" evidence="1">
    <location>
        <begin position="37"/>
        <end position="59"/>
    </location>
</feature>
<keyword evidence="1" id="KW-1133">Transmembrane helix</keyword>
<evidence type="ECO:0000256" key="1">
    <source>
        <dbReference type="SAM" id="Phobius"/>
    </source>
</evidence>
<dbReference type="RefSeq" id="WP_167635772.1">
    <property type="nucleotide sequence ID" value="NZ_JAATOP010000001.1"/>
</dbReference>
<comment type="caution">
    <text evidence="2">The sequence shown here is derived from an EMBL/GenBank/DDBJ whole genome shotgun (WGS) entry which is preliminary data.</text>
</comment>
<proteinExistence type="predicted"/>
<protein>
    <submittedName>
        <fullName evidence="2">Uncharacterized protein</fullName>
    </submittedName>
</protein>
<accession>A0ABX0VUJ7</accession>